<organism evidence="2 3">
    <name type="scientific">Granulicella aggregans</name>
    <dbReference type="NCBI Taxonomy" id="474949"/>
    <lineage>
        <taxon>Bacteria</taxon>
        <taxon>Pseudomonadati</taxon>
        <taxon>Acidobacteriota</taxon>
        <taxon>Terriglobia</taxon>
        <taxon>Terriglobales</taxon>
        <taxon>Acidobacteriaceae</taxon>
        <taxon>Granulicella</taxon>
    </lineage>
</organism>
<reference evidence="2 3" key="1">
    <citation type="submission" date="2020-08" db="EMBL/GenBank/DDBJ databases">
        <title>Genomic Encyclopedia of Type Strains, Phase IV (KMG-V): Genome sequencing to study the core and pangenomes of soil and plant-associated prokaryotes.</title>
        <authorList>
            <person name="Whitman W."/>
        </authorList>
    </citation>
    <scope>NUCLEOTIDE SEQUENCE [LARGE SCALE GENOMIC DNA]</scope>
    <source>
        <strain evidence="2 3">M8UP14</strain>
    </source>
</reference>
<gene>
    <name evidence="2" type="ORF">HDF16_004951</name>
</gene>
<evidence type="ECO:0000313" key="2">
    <source>
        <dbReference type="EMBL" id="MBB5060215.1"/>
    </source>
</evidence>
<evidence type="ECO:0000256" key="1">
    <source>
        <dbReference type="SAM" id="MobiDB-lite"/>
    </source>
</evidence>
<proteinExistence type="predicted"/>
<keyword evidence="3" id="KW-1185">Reference proteome</keyword>
<protein>
    <submittedName>
        <fullName evidence="2">Uncharacterized protein</fullName>
    </submittedName>
</protein>
<dbReference type="Proteomes" id="UP000540989">
    <property type="component" value="Unassembled WGS sequence"/>
</dbReference>
<dbReference type="EMBL" id="JACHIP010000010">
    <property type="protein sequence ID" value="MBB5060215.1"/>
    <property type="molecule type" value="Genomic_DNA"/>
</dbReference>
<comment type="caution">
    <text evidence="2">The sequence shown here is derived from an EMBL/GenBank/DDBJ whole genome shotgun (WGS) entry which is preliminary data.</text>
</comment>
<feature type="region of interest" description="Disordered" evidence="1">
    <location>
        <begin position="138"/>
        <end position="157"/>
    </location>
</feature>
<name>A0A7W8E7F8_9BACT</name>
<accession>A0A7W8E7F8</accession>
<evidence type="ECO:0000313" key="3">
    <source>
        <dbReference type="Proteomes" id="UP000540989"/>
    </source>
</evidence>
<dbReference type="AlphaFoldDB" id="A0A7W8E7F8"/>
<sequence>MLPPGLRTDMRSIHPNDVQRRYRHPPILIANTSAWMGVRPASKGGLSQERSGILDADINCFCAGDLEVLSGGQAIRNSRTRFCNPTRRQTADKGGNAWTTDESRVFSAIRSGPSGAFSVSSNLRLTVISTTTNAAKTYGQRGKHGQKNRGYAHQYHPQPSHAYSACFPRSN</sequence>